<feature type="transmembrane region" description="Helical" evidence="6">
    <location>
        <begin position="287"/>
        <end position="313"/>
    </location>
</feature>
<evidence type="ECO:0000256" key="4">
    <source>
        <dbReference type="ARBA" id="ARBA00022989"/>
    </source>
</evidence>
<proteinExistence type="predicted"/>
<evidence type="ECO:0000256" key="5">
    <source>
        <dbReference type="ARBA" id="ARBA00023136"/>
    </source>
</evidence>
<comment type="subcellular location">
    <subcellularLocation>
        <location evidence="1">Cell membrane</location>
        <topology evidence="1">Multi-pass membrane protein</topology>
    </subcellularLocation>
</comment>
<feature type="transmembrane region" description="Helical" evidence="6">
    <location>
        <begin position="50"/>
        <end position="72"/>
    </location>
</feature>
<dbReference type="EMBL" id="SDPP02000002">
    <property type="protein sequence ID" value="KAA1378739.1"/>
    <property type="molecule type" value="Genomic_DNA"/>
</dbReference>
<keyword evidence="5 6" id="KW-0472">Membrane</keyword>
<keyword evidence="2" id="KW-1003">Cell membrane</keyword>
<dbReference type="InterPro" id="IPR050833">
    <property type="entry name" value="Poly_Biosynth_Transport"/>
</dbReference>
<accession>A0A641ANM5</accession>
<feature type="transmembrane region" description="Helical" evidence="6">
    <location>
        <begin position="122"/>
        <end position="143"/>
    </location>
</feature>
<reference evidence="7" key="1">
    <citation type="submission" date="2019-09" db="EMBL/GenBank/DDBJ databases">
        <authorList>
            <person name="Li J."/>
        </authorList>
    </citation>
    <scope>NUCLEOTIDE SEQUENCE [LARGE SCALE GENOMIC DNA]</scope>
    <source>
        <strain evidence="7">NRBC 14897</strain>
    </source>
</reference>
<feature type="transmembrane region" description="Helical" evidence="6">
    <location>
        <begin position="180"/>
        <end position="200"/>
    </location>
</feature>
<dbReference type="OrthoDB" id="5140599at2"/>
<feature type="transmembrane region" description="Helical" evidence="6">
    <location>
        <begin position="20"/>
        <end position="38"/>
    </location>
</feature>
<feature type="transmembrane region" description="Helical" evidence="6">
    <location>
        <begin position="93"/>
        <end position="116"/>
    </location>
</feature>
<feature type="transmembrane region" description="Helical" evidence="6">
    <location>
        <begin position="353"/>
        <end position="371"/>
    </location>
</feature>
<feature type="transmembrane region" description="Helical" evidence="6">
    <location>
        <begin position="325"/>
        <end position="346"/>
    </location>
</feature>
<evidence type="ECO:0000256" key="3">
    <source>
        <dbReference type="ARBA" id="ARBA00022692"/>
    </source>
</evidence>
<dbReference type="PANTHER" id="PTHR30250">
    <property type="entry name" value="PST FAMILY PREDICTED COLANIC ACID TRANSPORTER"/>
    <property type="match status" value="1"/>
</dbReference>
<evidence type="ECO:0000313" key="8">
    <source>
        <dbReference type="Proteomes" id="UP001515100"/>
    </source>
</evidence>
<keyword evidence="4 6" id="KW-1133">Transmembrane helix</keyword>
<evidence type="ECO:0000313" key="7">
    <source>
        <dbReference type="EMBL" id="KAA1378739.1"/>
    </source>
</evidence>
<dbReference type="GO" id="GO:0005886">
    <property type="term" value="C:plasma membrane"/>
    <property type="evidence" value="ECO:0007669"/>
    <property type="project" value="UniProtKB-SubCell"/>
</dbReference>
<gene>
    <name evidence="7" type="ORF">ESP62_010425</name>
</gene>
<comment type="caution">
    <text evidence="7">The sequence shown here is derived from an EMBL/GenBank/DDBJ whole genome shotgun (WGS) entry which is preliminary data.</text>
</comment>
<name>A0A641ANM5_9ACTN</name>
<dbReference type="PANTHER" id="PTHR30250:SF11">
    <property type="entry name" value="O-ANTIGEN TRANSPORTER-RELATED"/>
    <property type="match status" value="1"/>
</dbReference>
<keyword evidence="3 6" id="KW-0812">Transmembrane</keyword>
<feature type="transmembrane region" description="Helical" evidence="6">
    <location>
        <begin position="155"/>
        <end position="174"/>
    </location>
</feature>
<keyword evidence="8" id="KW-1185">Reference proteome</keyword>
<evidence type="ECO:0000256" key="2">
    <source>
        <dbReference type="ARBA" id="ARBA00022475"/>
    </source>
</evidence>
<feature type="transmembrane region" description="Helical" evidence="6">
    <location>
        <begin position="250"/>
        <end position="275"/>
    </location>
</feature>
<evidence type="ECO:0000256" key="1">
    <source>
        <dbReference type="ARBA" id="ARBA00004651"/>
    </source>
</evidence>
<dbReference type="RefSeq" id="WP_129182069.1">
    <property type="nucleotide sequence ID" value="NZ_JAGIOG010000001.1"/>
</dbReference>
<evidence type="ECO:0000256" key="6">
    <source>
        <dbReference type="SAM" id="Phobius"/>
    </source>
</evidence>
<dbReference type="Proteomes" id="UP001515100">
    <property type="component" value="Unassembled WGS sequence"/>
</dbReference>
<protein>
    <submittedName>
        <fullName evidence="7">Polysaccharide biosynthesis protein</fullName>
    </submittedName>
</protein>
<feature type="transmembrane region" description="Helical" evidence="6">
    <location>
        <begin position="212"/>
        <end position="230"/>
    </location>
</feature>
<sequence>MNRLSGTGAPAVEAKPGLTVAIGMVGMNAAMYGFTVAANRTLVPSDFGAVTALLGILLIGTVVALAVQAVTARRLAVAEPDDLPEVIAQTLRVSAWMSAAVGVAVAASTVVLTPLLRLPSPLLVVLAGATLVPLTMMGAQAGIAQGLRRWNLLMAIYLSSGLGRLVIGSIALLVSPTQTAAMIGIAIGGWLPVIVGVSVLRMGRTTPQPLRPLVREIALSSHVLLAYFVLSNLDALVARNSLDAHDSGLYASGLILAKAALFLPQFVSVVVFGDLARATTTSARLRAAAMVAALGGVAVLATAVLPHVALILVGGDRYEEIADELWLFALAGSILALVHLLVFDALARHAHGVAPLLWVAVVAVVTIAYGLDVHITGLVLTVAGVAGTLAVALLTLPNGTRKAQ</sequence>
<organism evidence="7 8">
    <name type="scientific">Aeromicrobium fastidiosum</name>
    <dbReference type="NCBI Taxonomy" id="52699"/>
    <lineage>
        <taxon>Bacteria</taxon>
        <taxon>Bacillati</taxon>
        <taxon>Actinomycetota</taxon>
        <taxon>Actinomycetes</taxon>
        <taxon>Propionibacteriales</taxon>
        <taxon>Nocardioidaceae</taxon>
        <taxon>Aeromicrobium</taxon>
    </lineage>
</organism>
<feature type="transmembrane region" description="Helical" evidence="6">
    <location>
        <begin position="377"/>
        <end position="396"/>
    </location>
</feature>
<dbReference type="AlphaFoldDB" id="A0A641ANM5"/>